<gene>
    <name evidence="17" type="primary">PARPA_11567.1 scaffold 44482</name>
</gene>
<keyword evidence="9" id="KW-0547">Nucleotide-binding</keyword>
<evidence type="ECO:0000256" key="7">
    <source>
        <dbReference type="ARBA" id="ARBA00022670"/>
    </source>
</evidence>
<dbReference type="GO" id="GO:0005829">
    <property type="term" value="C:cytosol"/>
    <property type="evidence" value="ECO:0007669"/>
    <property type="project" value="TreeGrafter"/>
</dbReference>
<dbReference type="GO" id="GO:0005634">
    <property type="term" value="C:nucleus"/>
    <property type="evidence" value="ECO:0007669"/>
    <property type="project" value="TreeGrafter"/>
</dbReference>
<dbReference type="EMBL" id="LN733663">
    <property type="protein sequence ID" value="CEP17271.1"/>
    <property type="molecule type" value="Genomic_DNA"/>
</dbReference>
<dbReference type="Gene3D" id="2.60.120.10">
    <property type="entry name" value="Jelly Rolls"/>
    <property type="match status" value="2"/>
</dbReference>
<dbReference type="GO" id="GO:0005952">
    <property type="term" value="C:cAMP-dependent protein kinase complex"/>
    <property type="evidence" value="ECO:0007669"/>
    <property type="project" value="InterPro"/>
</dbReference>
<dbReference type="FunFam" id="2.60.120.10:FF:000006">
    <property type="entry name" value="cAMP-dependent protein kinase type I-alpha regulatory subunit"/>
    <property type="match status" value="1"/>
</dbReference>
<evidence type="ECO:0000313" key="17">
    <source>
        <dbReference type="EMBL" id="CEP17271.1"/>
    </source>
</evidence>
<evidence type="ECO:0000259" key="16">
    <source>
        <dbReference type="PROSITE" id="PS50957"/>
    </source>
</evidence>
<dbReference type="PANTHER" id="PTHR11635:SF152">
    <property type="entry name" value="CAMP-DEPENDENT PROTEIN KINASE TYPE I REGULATORY SUBUNIT-RELATED"/>
    <property type="match status" value="1"/>
</dbReference>
<protein>
    <recommendedName>
        <fullName evidence="4">cAMP-dependent protein kinase regulatory subunit</fullName>
        <ecNumber evidence="3">3.4.19.12</ecNumber>
    </recommendedName>
</protein>
<dbReference type="AlphaFoldDB" id="A0A0B7NFI1"/>
<evidence type="ECO:0000256" key="14">
    <source>
        <dbReference type="SAM" id="MobiDB-lite"/>
    </source>
</evidence>
<keyword evidence="8" id="KW-0677">Repeat</keyword>
<comment type="caution">
    <text evidence="13">Lacks conserved residue(s) required for the propagation of feature annotation.</text>
</comment>
<comment type="similarity">
    <text evidence="2">Belongs to the cAMP-dependent kinase regulatory chain family.</text>
</comment>
<dbReference type="FunFam" id="2.60.120.10:FF:000039">
    <property type="entry name" value="cAMP-dependent protein kinase regulatory subunit"/>
    <property type="match status" value="1"/>
</dbReference>
<dbReference type="InterPro" id="IPR000595">
    <property type="entry name" value="cNMP-bd_dom"/>
</dbReference>
<dbReference type="OrthoDB" id="417078at2759"/>
<evidence type="ECO:0000256" key="9">
    <source>
        <dbReference type="ARBA" id="ARBA00022741"/>
    </source>
</evidence>
<dbReference type="EC" id="3.4.19.12" evidence="3"/>
<dbReference type="InterPro" id="IPR050503">
    <property type="entry name" value="cAMP-dep_PK_reg_su-like"/>
</dbReference>
<evidence type="ECO:0000256" key="6">
    <source>
        <dbReference type="ARBA" id="ARBA00022566"/>
    </source>
</evidence>
<dbReference type="Pfam" id="PF00027">
    <property type="entry name" value="cNMP_binding"/>
    <property type="match status" value="2"/>
</dbReference>
<feature type="region of interest" description="Disordered" evidence="14">
    <location>
        <begin position="70"/>
        <end position="128"/>
    </location>
</feature>
<accession>A0A0B7NFI1</accession>
<evidence type="ECO:0000256" key="5">
    <source>
        <dbReference type="ARBA" id="ARBA00022553"/>
    </source>
</evidence>
<evidence type="ECO:0000256" key="13">
    <source>
        <dbReference type="PROSITE-ProRule" id="PRU00331"/>
    </source>
</evidence>
<feature type="compositionally biased region" description="Polar residues" evidence="14">
    <location>
        <begin position="113"/>
        <end position="124"/>
    </location>
</feature>
<dbReference type="PROSITE" id="PS00888">
    <property type="entry name" value="CNMP_BINDING_1"/>
    <property type="match status" value="2"/>
</dbReference>
<reference evidence="17 18" key="1">
    <citation type="submission" date="2014-09" db="EMBL/GenBank/DDBJ databases">
        <authorList>
            <person name="Ellenberger Sabrina"/>
        </authorList>
    </citation>
    <scope>NUCLEOTIDE SEQUENCE [LARGE SCALE GENOMIC DNA]</scope>
    <source>
        <strain evidence="17 18">CBS 412.66</strain>
    </source>
</reference>
<dbReference type="GO" id="GO:0016579">
    <property type="term" value="P:protein deubiquitination"/>
    <property type="evidence" value="ECO:0007669"/>
    <property type="project" value="InterPro"/>
</dbReference>
<dbReference type="GO" id="GO:0030552">
    <property type="term" value="F:cAMP binding"/>
    <property type="evidence" value="ECO:0007669"/>
    <property type="project" value="UniProtKB-KW"/>
</dbReference>
<evidence type="ECO:0000256" key="3">
    <source>
        <dbReference type="ARBA" id="ARBA00012759"/>
    </source>
</evidence>
<comment type="catalytic activity">
    <reaction evidence="1">
        <text>Thiol-dependent hydrolysis of ester, thioester, amide, peptide and isopeptide bonds formed by the C-terminal Gly of ubiquitin (a 76-residue protein attached to proteins as an intracellular targeting signal).</text>
        <dbReference type="EC" id="3.4.19.12"/>
    </reaction>
</comment>
<dbReference type="Pfam" id="PF02099">
    <property type="entry name" value="Josephin"/>
    <property type="match status" value="1"/>
</dbReference>
<dbReference type="SUPFAM" id="SSF51206">
    <property type="entry name" value="cAMP-binding domain-like"/>
    <property type="match status" value="2"/>
</dbReference>
<keyword evidence="6" id="KW-0116">cAMP-binding</keyword>
<dbReference type="STRING" id="35722.A0A0B7NFI1"/>
<name>A0A0B7NFI1_9FUNG</name>
<dbReference type="SMART" id="SM01246">
    <property type="entry name" value="Josephin"/>
    <property type="match status" value="1"/>
</dbReference>
<dbReference type="PANTHER" id="PTHR11635">
    <property type="entry name" value="CAMP-DEPENDENT PROTEIN KINASE REGULATORY CHAIN"/>
    <property type="match status" value="1"/>
</dbReference>
<feature type="domain" description="Cyclic nucleotide-binding" evidence="15">
    <location>
        <begin position="271"/>
        <end position="409"/>
    </location>
</feature>
<feature type="domain" description="Cyclic nucleotide-binding" evidence="15">
    <location>
        <begin position="153"/>
        <end position="268"/>
    </location>
</feature>
<evidence type="ECO:0000256" key="12">
    <source>
        <dbReference type="ARBA" id="ARBA00023149"/>
    </source>
</evidence>
<organism evidence="17 18">
    <name type="scientific">Parasitella parasitica</name>
    <dbReference type="NCBI Taxonomy" id="35722"/>
    <lineage>
        <taxon>Eukaryota</taxon>
        <taxon>Fungi</taxon>
        <taxon>Fungi incertae sedis</taxon>
        <taxon>Mucoromycota</taxon>
        <taxon>Mucoromycotina</taxon>
        <taxon>Mucoromycetes</taxon>
        <taxon>Mucorales</taxon>
        <taxon>Mucorineae</taxon>
        <taxon>Mucoraceae</taxon>
        <taxon>Parasitella</taxon>
    </lineage>
</organism>
<evidence type="ECO:0000256" key="1">
    <source>
        <dbReference type="ARBA" id="ARBA00000707"/>
    </source>
</evidence>
<dbReference type="GO" id="GO:0004843">
    <property type="term" value="F:cysteine-type deubiquitinase activity"/>
    <property type="evidence" value="ECO:0007669"/>
    <property type="project" value="UniProtKB-EC"/>
</dbReference>
<dbReference type="GO" id="GO:0033554">
    <property type="term" value="P:cellular response to stress"/>
    <property type="evidence" value="ECO:0007669"/>
    <property type="project" value="UniProtKB-ARBA"/>
</dbReference>
<keyword evidence="7" id="KW-0645">Protease</keyword>
<dbReference type="PROSITE" id="PS00889">
    <property type="entry name" value="CNMP_BINDING_2"/>
    <property type="match status" value="1"/>
</dbReference>
<dbReference type="PROSITE" id="PS50042">
    <property type="entry name" value="CNMP_BINDING_3"/>
    <property type="match status" value="2"/>
</dbReference>
<dbReference type="InterPro" id="IPR018488">
    <property type="entry name" value="cNMP-bd_CS"/>
</dbReference>
<dbReference type="PROSITE" id="PS50957">
    <property type="entry name" value="JOSEPHIN"/>
    <property type="match status" value="1"/>
</dbReference>
<evidence type="ECO:0000256" key="10">
    <source>
        <dbReference type="ARBA" id="ARBA00022786"/>
    </source>
</evidence>
<keyword evidence="12" id="KW-0114">cAMP</keyword>
<dbReference type="InterPro" id="IPR006155">
    <property type="entry name" value="Josephin"/>
</dbReference>
<dbReference type="CDD" id="cd00038">
    <property type="entry name" value="CAP_ED"/>
    <property type="match status" value="2"/>
</dbReference>
<dbReference type="PRINTS" id="PR00103">
    <property type="entry name" value="CAMPKINASE"/>
</dbReference>
<evidence type="ECO:0000256" key="11">
    <source>
        <dbReference type="ARBA" id="ARBA00022801"/>
    </source>
</evidence>
<keyword evidence="10" id="KW-0833">Ubl conjugation pathway</keyword>
<dbReference type="InterPro" id="IPR014710">
    <property type="entry name" value="RmlC-like_jellyroll"/>
</dbReference>
<dbReference type="GO" id="GO:0004862">
    <property type="term" value="F:cAMP-dependent protein kinase inhibitor activity"/>
    <property type="evidence" value="ECO:0007669"/>
    <property type="project" value="TreeGrafter"/>
</dbReference>
<dbReference type="SMART" id="SM00100">
    <property type="entry name" value="cNMP"/>
    <property type="match status" value="2"/>
</dbReference>
<dbReference type="Pfam" id="PF02197">
    <property type="entry name" value="RIIa"/>
    <property type="match status" value="1"/>
</dbReference>
<feature type="compositionally biased region" description="Acidic residues" evidence="14">
    <location>
        <begin position="82"/>
        <end position="92"/>
    </location>
</feature>
<evidence type="ECO:0000256" key="8">
    <source>
        <dbReference type="ARBA" id="ARBA00022737"/>
    </source>
</evidence>
<dbReference type="CDD" id="cd12098">
    <property type="entry name" value="DD_R_ScPKA-like"/>
    <property type="match status" value="1"/>
</dbReference>
<sequence>MSHPQEVHPFAQVDNQEYNLLISELNRQVVEHQPEDLLQFCTTFFLKKLEEERAESRQYDQHPLAINHRQQSLGPDFHPSFEDQDMHDDEERDTISDEMPSLSVPPSSRGRRTSVSAESMQPSDNQEDFVKVVIPKSQDQRARIRTAIGNNFLFKNLDEEQYTDVVNAMAEKREPANTHVIEQGAVGDYFYIVESGNLDCFINDKKVTSYGPGGSFGELALMYNAPRAASIITVTDSVLYALDRVTFRSILMENTARKRRMYERFLEEVPIFKSLEVYERHKIADALESVNFEDKEVVIQEGDTGENFYLIESGEATFYKKLPDGTQKEVMVGKKGDYFGGKFYYTSVQIAGTDSPNAELALLNDEPRAATVVANGRLKCATLGKKAFTRLLGPVMDILKRNSENYHAVLQQVNHVLLQGNYFTAVDLAEIGQELDRQEQLVGGRKNGSESQNYDDSGYFSIQILQKALEIWNLELIPWKSKEMDEARKAPTQQNAYICNLRNHWFTLRKFAETYRWYNLDSTQPAPTYLGEDYLALMLHQIECEGYSVFVVNGTLPQSEGDRKARAFLKPQGEGKVEGKPLPDVIPFSGHGYSLTASSIPEQAEDDEETALAKAIQASMESNKPTIQDDMDEIRKRRLARFGGQ</sequence>
<dbReference type="Proteomes" id="UP000054107">
    <property type="component" value="Unassembled WGS sequence"/>
</dbReference>
<dbReference type="SMART" id="SM00394">
    <property type="entry name" value="RIIa"/>
    <property type="match status" value="1"/>
</dbReference>
<evidence type="ECO:0000259" key="15">
    <source>
        <dbReference type="PROSITE" id="PS50042"/>
    </source>
</evidence>
<keyword evidence="18" id="KW-1185">Reference proteome</keyword>
<keyword evidence="11" id="KW-0378">Hydrolase</keyword>
<dbReference type="Gene3D" id="1.10.287.10">
    <property type="entry name" value="S15/NS1, RNA-binding"/>
    <property type="match status" value="1"/>
</dbReference>
<dbReference type="GO" id="GO:0006508">
    <property type="term" value="P:proteolysis"/>
    <property type="evidence" value="ECO:0007669"/>
    <property type="project" value="UniProtKB-KW"/>
</dbReference>
<dbReference type="GO" id="GO:0034236">
    <property type="term" value="F:protein kinase A catalytic subunit binding"/>
    <property type="evidence" value="ECO:0007669"/>
    <property type="project" value="TreeGrafter"/>
</dbReference>
<feature type="domain" description="Josephin" evidence="16">
    <location>
        <begin position="395"/>
        <end position="567"/>
    </location>
</feature>
<dbReference type="InterPro" id="IPR003117">
    <property type="entry name" value="cAMP_dep_PK_reg_su_I/II_a/b"/>
</dbReference>
<keyword evidence="5" id="KW-0597">Phosphoprotein</keyword>
<evidence type="ECO:0000256" key="4">
    <source>
        <dbReference type="ARBA" id="ARBA00020355"/>
    </source>
</evidence>
<dbReference type="Gene3D" id="3.90.70.40">
    <property type="match status" value="1"/>
</dbReference>
<evidence type="ECO:0000313" key="18">
    <source>
        <dbReference type="Proteomes" id="UP000054107"/>
    </source>
</evidence>
<evidence type="ECO:0000256" key="2">
    <source>
        <dbReference type="ARBA" id="ARBA00005753"/>
    </source>
</evidence>
<proteinExistence type="inferred from homology"/>
<dbReference type="InterPro" id="IPR018490">
    <property type="entry name" value="cNMP-bd_dom_sf"/>
</dbReference>